<keyword evidence="4" id="KW-1185">Reference proteome</keyword>
<dbReference type="EMBL" id="LWDG02000836">
    <property type="protein sequence ID" value="KAE8262186.1"/>
    <property type="molecule type" value="Genomic_DNA"/>
</dbReference>
<proteinExistence type="predicted"/>
<reference evidence="3" key="1">
    <citation type="submission" date="2016-04" db="EMBL/GenBank/DDBJ databases">
        <authorList>
            <person name="Nguyen H.D."/>
            <person name="Samba Siva P."/>
            <person name="Cullis J."/>
            <person name="Levesque C.A."/>
            <person name="Hambleton S."/>
        </authorList>
    </citation>
    <scope>NUCLEOTIDE SEQUENCE</scope>
    <source>
        <strain evidence="3">DAOMC 236422</strain>
    </source>
</reference>
<name>A0A8X7N1R6_9BASI</name>
<feature type="region of interest" description="Disordered" evidence="2">
    <location>
        <begin position="87"/>
        <end position="107"/>
    </location>
</feature>
<protein>
    <submittedName>
        <fullName evidence="3">Uncharacterized protein</fullName>
    </submittedName>
</protein>
<sequence length="233" mass="25108">MTVSPPAGSSDQLPRTGDSASSNVASAPTDASSSPSAAAVKPSSKVSCVATEAASKAFAAFSKGRLSRNRRHMFCRVRLLLRSGANSVQSSSQGIRDPSTKPPPRIPRILPVGEITPEGAQAWKEHFGTQVEQARQAARDAILNALNKEAAQQIALGAEKWLLEAVKFDGEKLGRGEDSTEDELEGQIKLSIEQKKKLNEMGKTLRKRIAAREAALKKKEKAEKKVENTHDEL</sequence>
<feature type="compositionally biased region" description="Low complexity" evidence="2">
    <location>
        <begin position="24"/>
        <end position="45"/>
    </location>
</feature>
<reference evidence="3" key="2">
    <citation type="journal article" date="2019" name="IMA Fungus">
        <title>Genome sequencing and comparison of five Tilletia species to identify candidate genes for the detection of regulated species infecting wheat.</title>
        <authorList>
            <person name="Nguyen H.D.T."/>
            <person name="Sultana T."/>
            <person name="Kesanakurti P."/>
            <person name="Hambleton S."/>
        </authorList>
    </citation>
    <scope>NUCLEOTIDE SEQUENCE</scope>
    <source>
        <strain evidence="3">DAOMC 236422</strain>
    </source>
</reference>
<feature type="compositionally biased region" description="Polar residues" evidence="2">
    <location>
        <begin position="1"/>
        <end position="23"/>
    </location>
</feature>
<evidence type="ECO:0000313" key="3">
    <source>
        <dbReference type="EMBL" id="KAE8262186.1"/>
    </source>
</evidence>
<gene>
    <name evidence="3" type="ORF">A4X09_0g7517</name>
</gene>
<evidence type="ECO:0000256" key="2">
    <source>
        <dbReference type="SAM" id="MobiDB-lite"/>
    </source>
</evidence>
<accession>A0A8X7N1R6</accession>
<organism evidence="3 4">
    <name type="scientific">Tilletia walkeri</name>
    <dbReference type="NCBI Taxonomy" id="117179"/>
    <lineage>
        <taxon>Eukaryota</taxon>
        <taxon>Fungi</taxon>
        <taxon>Dikarya</taxon>
        <taxon>Basidiomycota</taxon>
        <taxon>Ustilaginomycotina</taxon>
        <taxon>Exobasidiomycetes</taxon>
        <taxon>Tilletiales</taxon>
        <taxon>Tilletiaceae</taxon>
        <taxon>Tilletia</taxon>
    </lineage>
</organism>
<evidence type="ECO:0000256" key="1">
    <source>
        <dbReference type="SAM" id="Coils"/>
    </source>
</evidence>
<feature type="region of interest" description="Disordered" evidence="2">
    <location>
        <begin position="1"/>
        <end position="45"/>
    </location>
</feature>
<evidence type="ECO:0000313" key="4">
    <source>
        <dbReference type="Proteomes" id="UP000078113"/>
    </source>
</evidence>
<keyword evidence="1" id="KW-0175">Coiled coil</keyword>
<comment type="caution">
    <text evidence="3">The sequence shown here is derived from an EMBL/GenBank/DDBJ whole genome shotgun (WGS) entry which is preliminary data.</text>
</comment>
<dbReference type="Proteomes" id="UP000078113">
    <property type="component" value="Unassembled WGS sequence"/>
</dbReference>
<feature type="coiled-coil region" evidence="1">
    <location>
        <begin position="181"/>
        <end position="232"/>
    </location>
</feature>
<dbReference type="AlphaFoldDB" id="A0A8X7N1R6"/>